<keyword evidence="3" id="KW-1185">Reference proteome</keyword>
<dbReference type="InParanoid" id="E3KMC3"/>
<gene>
    <name evidence="2" type="ORF">PGTG_11804</name>
</gene>
<sequence length="85" mass="8885">MHLLYSFPSINHACRSLHAQITHPTRKSTTHKTAPAAPTTTPNTASTTTSTAAKTAATAEVPAWAGAPGPAKEIPTSFHPKCHSN</sequence>
<feature type="region of interest" description="Disordered" evidence="1">
    <location>
        <begin position="19"/>
        <end position="85"/>
    </location>
</feature>
<dbReference type="RefSeq" id="XP_003329867.2">
    <property type="nucleotide sequence ID" value="XM_003329819.2"/>
</dbReference>
<evidence type="ECO:0000313" key="3">
    <source>
        <dbReference type="Proteomes" id="UP000008783"/>
    </source>
</evidence>
<dbReference type="KEGG" id="pgr:PGTG_11804"/>
<dbReference type="Proteomes" id="UP000008783">
    <property type="component" value="Unassembled WGS sequence"/>
</dbReference>
<evidence type="ECO:0000313" key="2">
    <source>
        <dbReference type="EMBL" id="EFP85448.2"/>
    </source>
</evidence>
<dbReference type="EMBL" id="DS178295">
    <property type="protein sequence ID" value="EFP85448.2"/>
    <property type="molecule type" value="Genomic_DNA"/>
</dbReference>
<feature type="compositionally biased region" description="Low complexity" evidence="1">
    <location>
        <begin position="31"/>
        <end position="59"/>
    </location>
</feature>
<dbReference type="VEuPathDB" id="FungiDB:PGTG_11804"/>
<evidence type="ECO:0000256" key="1">
    <source>
        <dbReference type="SAM" id="MobiDB-lite"/>
    </source>
</evidence>
<dbReference type="HOGENOM" id="CLU_2513745_0_0_1"/>
<reference key="1">
    <citation type="submission" date="2007-01" db="EMBL/GenBank/DDBJ databases">
        <title>The Genome Sequence of Puccinia graminis f. sp. tritici Strain CRL 75-36-700-3.</title>
        <authorList>
            <consortium name="The Broad Institute Genome Sequencing Platform"/>
            <person name="Birren B."/>
            <person name="Lander E."/>
            <person name="Galagan J."/>
            <person name="Nusbaum C."/>
            <person name="Devon K."/>
            <person name="Cuomo C."/>
            <person name="Jaffe D."/>
            <person name="Butler J."/>
            <person name="Alvarez P."/>
            <person name="Gnerre S."/>
            <person name="Grabherr M."/>
            <person name="Mauceli E."/>
            <person name="Brockman W."/>
            <person name="Young S."/>
            <person name="LaButti K."/>
            <person name="Sykes S."/>
            <person name="DeCaprio D."/>
            <person name="Crawford M."/>
            <person name="Koehrsen M."/>
            <person name="Engels R."/>
            <person name="Montgomery P."/>
            <person name="Pearson M."/>
            <person name="Howarth C."/>
            <person name="Larson L."/>
            <person name="White J."/>
            <person name="Zeng Q."/>
            <person name="Kodira C."/>
            <person name="Yandava C."/>
            <person name="Alvarado L."/>
            <person name="O'Leary S."/>
            <person name="Szabo L."/>
            <person name="Dean R."/>
            <person name="Schein J."/>
        </authorList>
    </citation>
    <scope>NUCLEOTIDE SEQUENCE</scope>
    <source>
        <strain>CRL 75-36-700-3</strain>
    </source>
</reference>
<proteinExistence type="predicted"/>
<organism evidence="2 3">
    <name type="scientific">Puccinia graminis f. sp. tritici (strain CRL 75-36-700-3 / race SCCL)</name>
    <name type="common">Black stem rust fungus</name>
    <dbReference type="NCBI Taxonomy" id="418459"/>
    <lineage>
        <taxon>Eukaryota</taxon>
        <taxon>Fungi</taxon>
        <taxon>Dikarya</taxon>
        <taxon>Basidiomycota</taxon>
        <taxon>Pucciniomycotina</taxon>
        <taxon>Pucciniomycetes</taxon>
        <taxon>Pucciniales</taxon>
        <taxon>Pucciniaceae</taxon>
        <taxon>Puccinia</taxon>
    </lineage>
</organism>
<name>E3KMC3_PUCGT</name>
<protein>
    <submittedName>
        <fullName evidence="2">Uncharacterized protein</fullName>
    </submittedName>
</protein>
<reference evidence="3" key="2">
    <citation type="journal article" date="2011" name="Proc. Natl. Acad. Sci. U.S.A.">
        <title>Obligate biotrophy features unraveled by the genomic analysis of rust fungi.</title>
        <authorList>
            <person name="Duplessis S."/>
            <person name="Cuomo C.A."/>
            <person name="Lin Y.-C."/>
            <person name="Aerts A."/>
            <person name="Tisserant E."/>
            <person name="Veneault-Fourrey C."/>
            <person name="Joly D.L."/>
            <person name="Hacquard S."/>
            <person name="Amselem J."/>
            <person name="Cantarel B.L."/>
            <person name="Chiu R."/>
            <person name="Coutinho P.M."/>
            <person name="Feau N."/>
            <person name="Field M."/>
            <person name="Frey P."/>
            <person name="Gelhaye E."/>
            <person name="Goldberg J."/>
            <person name="Grabherr M.G."/>
            <person name="Kodira C.D."/>
            <person name="Kohler A."/>
            <person name="Kuees U."/>
            <person name="Lindquist E.A."/>
            <person name="Lucas S.M."/>
            <person name="Mago R."/>
            <person name="Mauceli E."/>
            <person name="Morin E."/>
            <person name="Murat C."/>
            <person name="Pangilinan J.L."/>
            <person name="Park R."/>
            <person name="Pearson M."/>
            <person name="Quesneville H."/>
            <person name="Rouhier N."/>
            <person name="Sakthikumar S."/>
            <person name="Salamov A.A."/>
            <person name="Schmutz J."/>
            <person name="Selles B."/>
            <person name="Shapiro H."/>
            <person name="Tanguay P."/>
            <person name="Tuskan G.A."/>
            <person name="Henrissat B."/>
            <person name="Van de Peer Y."/>
            <person name="Rouze P."/>
            <person name="Ellis J.G."/>
            <person name="Dodds P.N."/>
            <person name="Schein J.E."/>
            <person name="Zhong S."/>
            <person name="Hamelin R.C."/>
            <person name="Grigoriev I.V."/>
            <person name="Szabo L.J."/>
            <person name="Martin F."/>
        </authorList>
    </citation>
    <scope>NUCLEOTIDE SEQUENCE [LARGE SCALE GENOMIC DNA]</scope>
    <source>
        <strain evidence="3">CRL 75-36-700-3 / race SCCL</strain>
    </source>
</reference>
<dbReference type="GeneID" id="10543999"/>
<dbReference type="AlphaFoldDB" id="E3KMC3"/>
<accession>E3KMC3</accession>